<feature type="domain" description="Protein kinase" evidence="24">
    <location>
        <begin position="27"/>
        <end position="285"/>
    </location>
</feature>
<keyword evidence="16" id="KW-0539">Nucleus</keyword>
<keyword evidence="8" id="KW-0808">Transferase</keyword>
<dbReference type="FunFam" id="3.30.200.20:FF:000332">
    <property type="entry name" value="NIMA related kinase 11"/>
    <property type="match status" value="1"/>
</dbReference>
<dbReference type="OrthoDB" id="248923at2759"/>
<dbReference type="PROSITE" id="PS50011">
    <property type="entry name" value="PROTEIN_KINASE_DOM"/>
    <property type="match status" value="1"/>
</dbReference>
<dbReference type="FunFam" id="1.10.510.10:FF:001071">
    <property type="entry name" value="NIMA related kinase 11"/>
    <property type="match status" value="1"/>
</dbReference>
<evidence type="ECO:0000256" key="18">
    <source>
        <dbReference type="ARBA" id="ARBA00047899"/>
    </source>
</evidence>
<keyword evidence="14 23" id="KW-0175">Coiled coil</keyword>
<evidence type="ECO:0000256" key="22">
    <source>
        <dbReference type="ARBA" id="ARBA00075647"/>
    </source>
</evidence>
<dbReference type="Gene3D" id="1.10.510.10">
    <property type="entry name" value="Transferase(Phosphotransferase) domain 1"/>
    <property type="match status" value="1"/>
</dbReference>
<keyword evidence="17" id="KW-0131">Cell cycle</keyword>
<evidence type="ECO:0000256" key="17">
    <source>
        <dbReference type="ARBA" id="ARBA00023306"/>
    </source>
</evidence>
<comment type="subcellular location">
    <subcellularLocation>
        <location evidence="3">Nucleus</location>
        <location evidence="3">Nucleolus</location>
    </subcellularLocation>
</comment>
<dbReference type="PANTHER" id="PTHR44899:SF8">
    <property type="entry name" value="NIMA-RELATED KINASE 11"/>
    <property type="match status" value="1"/>
</dbReference>
<evidence type="ECO:0000256" key="15">
    <source>
        <dbReference type="ARBA" id="ARBA00023211"/>
    </source>
</evidence>
<dbReference type="GO" id="GO:0046872">
    <property type="term" value="F:metal ion binding"/>
    <property type="evidence" value="ECO:0007669"/>
    <property type="project" value="UniProtKB-KW"/>
</dbReference>
<accession>A0A7K6DBK1</accession>
<feature type="non-terminal residue" evidence="25">
    <location>
        <position position="1"/>
    </location>
</feature>
<comment type="catalytic activity">
    <reaction evidence="18">
        <text>L-threonyl-[protein] + ATP = O-phospho-L-threonyl-[protein] + ADP + H(+)</text>
        <dbReference type="Rhea" id="RHEA:46608"/>
        <dbReference type="Rhea" id="RHEA-COMP:11060"/>
        <dbReference type="Rhea" id="RHEA-COMP:11605"/>
        <dbReference type="ChEBI" id="CHEBI:15378"/>
        <dbReference type="ChEBI" id="CHEBI:30013"/>
        <dbReference type="ChEBI" id="CHEBI:30616"/>
        <dbReference type="ChEBI" id="CHEBI:61977"/>
        <dbReference type="ChEBI" id="CHEBI:456216"/>
        <dbReference type="EC" id="2.7.11.1"/>
    </reaction>
</comment>
<evidence type="ECO:0000256" key="19">
    <source>
        <dbReference type="ARBA" id="ARBA00048679"/>
    </source>
</evidence>
<keyword evidence="11 25" id="KW-0418">Kinase</keyword>
<proteinExistence type="inferred from homology"/>
<evidence type="ECO:0000256" key="6">
    <source>
        <dbReference type="ARBA" id="ARBA00022527"/>
    </source>
</evidence>
<keyword evidence="7" id="KW-0597">Phosphoprotein</keyword>
<comment type="cofactor">
    <cofactor evidence="2">
        <name>Mg(2+)</name>
        <dbReference type="ChEBI" id="CHEBI:18420"/>
    </cofactor>
</comment>
<sequence>MLKFQETAKHVARFNSACSDAVFARRYTIQRKLGNGSFGSVYLVTDRKAKQGEKLKVLKEISVGNLKPNETVEASLEAQLLSKLDHPAIVKFYASFVERDSFCIITEYCEGGDLDFKIQEYKDSGKMFTQSQVMDWFIQLLLGVNYMHERRILHRDLKAKNIFLKDNLLKIGDFGVSCLLMGSCDLATTFTGTPYYMSPEVLKHQGYNTKSDIWSLGCILYEMCCMNHAFTGQNFLSVVLKIVEGETPSLPDRYPSRLNAVLCSMLNKNPSLRPAAAEVLKSPYIEEQLKKIQYKFTNMAVKCEAFNWQKETSPIFGALQKKFHLQTLQELSEVQKMTPRERMRLRKLNAADEKAKKLKQLAEEKYQENIKRMQEFRSRNFRQLNVNILQHSSVSHMISLALKAQACSETNNWEVHQSLDCLAEHIPEDPEIAEEYYKDEFESCSENSEEEEDAELSQTVSKTNHQVYVTFEKTDSDMEAMVKYLESVLNNSSLGSRTVTGVSPGVPQGFRALNSTMAETKLKRMRESAIGKLGLEAFEAVYSCLKQARQKNASEEEIRRSLEKVVSRASDCFEVDQLLYFEEQL</sequence>
<evidence type="ECO:0000313" key="25">
    <source>
        <dbReference type="EMBL" id="NWV23182.1"/>
    </source>
</evidence>
<protein>
    <recommendedName>
        <fullName evidence="21">Serine/threonine-protein kinase Nek11</fullName>
        <ecNumber evidence="5">2.7.11.1</ecNumber>
    </recommendedName>
    <alternativeName>
        <fullName evidence="22">Never in mitosis A-related kinase 11</fullName>
    </alternativeName>
</protein>
<keyword evidence="12" id="KW-0067">ATP-binding</keyword>
<dbReference type="CDD" id="cd08222">
    <property type="entry name" value="STKc_Nek11"/>
    <property type="match status" value="1"/>
</dbReference>
<dbReference type="GO" id="GO:0005730">
    <property type="term" value="C:nucleolus"/>
    <property type="evidence" value="ECO:0007669"/>
    <property type="project" value="UniProtKB-SubCell"/>
</dbReference>
<dbReference type="GO" id="GO:0004674">
    <property type="term" value="F:protein serine/threonine kinase activity"/>
    <property type="evidence" value="ECO:0007669"/>
    <property type="project" value="UniProtKB-KW"/>
</dbReference>
<dbReference type="InterPro" id="IPR000719">
    <property type="entry name" value="Prot_kinase_dom"/>
</dbReference>
<evidence type="ECO:0000256" key="3">
    <source>
        <dbReference type="ARBA" id="ARBA00004604"/>
    </source>
</evidence>
<evidence type="ECO:0000256" key="8">
    <source>
        <dbReference type="ARBA" id="ARBA00022679"/>
    </source>
</evidence>
<comment type="cofactor">
    <cofactor evidence="1">
        <name>Mn(2+)</name>
        <dbReference type="ChEBI" id="CHEBI:29035"/>
    </cofactor>
</comment>
<evidence type="ECO:0000313" key="26">
    <source>
        <dbReference type="Proteomes" id="UP000571324"/>
    </source>
</evidence>
<dbReference type="SMART" id="SM00220">
    <property type="entry name" value="S_TKc"/>
    <property type="match status" value="1"/>
</dbReference>
<dbReference type="EC" id="2.7.11.1" evidence="5"/>
<evidence type="ECO:0000256" key="5">
    <source>
        <dbReference type="ARBA" id="ARBA00012513"/>
    </source>
</evidence>
<gene>
    <name evidence="25" type="primary">Nek11</name>
    <name evidence="25" type="ORF">ORISOL_R01032</name>
</gene>
<evidence type="ECO:0000256" key="9">
    <source>
        <dbReference type="ARBA" id="ARBA00022723"/>
    </source>
</evidence>
<keyword evidence="13" id="KW-0460">Magnesium</keyword>
<evidence type="ECO:0000256" key="7">
    <source>
        <dbReference type="ARBA" id="ARBA00022553"/>
    </source>
</evidence>
<keyword evidence="9" id="KW-0479">Metal-binding</keyword>
<comment type="caution">
    <text evidence="25">The sequence shown here is derived from an EMBL/GenBank/DDBJ whole genome shotgun (WGS) entry which is preliminary data.</text>
</comment>
<dbReference type="InterPro" id="IPR051131">
    <property type="entry name" value="NEK_Ser/Thr_kinase_NIMA"/>
</dbReference>
<dbReference type="GO" id="GO:0005524">
    <property type="term" value="F:ATP binding"/>
    <property type="evidence" value="ECO:0007669"/>
    <property type="project" value="UniProtKB-KW"/>
</dbReference>
<evidence type="ECO:0000256" key="21">
    <source>
        <dbReference type="ARBA" id="ARBA00073378"/>
    </source>
</evidence>
<evidence type="ECO:0000256" key="14">
    <source>
        <dbReference type="ARBA" id="ARBA00023054"/>
    </source>
</evidence>
<comment type="similarity">
    <text evidence="4">Belongs to the protein kinase superfamily. NEK Ser/Thr protein kinase family. NIMA subfamily.</text>
</comment>
<dbReference type="Gene3D" id="3.30.200.20">
    <property type="entry name" value="Phosphorylase Kinase, domain 1"/>
    <property type="match status" value="1"/>
</dbReference>
<dbReference type="EMBL" id="VZRL01003372">
    <property type="protein sequence ID" value="NWV23182.1"/>
    <property type="molecule type" value="Genomic_DNA"/>
</dbReference>
<dbReference type="PROSITE" id="PS00108">
    <property type="entry name" value="PROTEIN_KINASE_ST"/>
    <property type="match status" value="1"/>
</dbReference>
<keyword evidence="10" id="KW-0547">Nucleotide-binding</keyword>
<evidence type="ECO:0000256" key="23">
    <source>
        <dbReference type="SAM" id="Coils"/>
    </source>
</evidence>
<evidence type="ECO:0000256" key="13">
    <source>
        <dbReference type="ARBA" id="ARBA00022842"/>
    </source>
</evidence>
<dbReference type="AlphaFoldDB" id="A0A7K6DBK1"/>
<evidence type="ECO:0000256" key="1">
    <source>
        <dbReference type="ARBA" id="ARBA00001936"/>
    </source>
</evidence>
<evidence type="ECO:0000256" key="4">
    <source>
        <dbReference type="ARBA" id="ARBA00010886"/>
    </source>
</evidence>
<keyword evidence="15" id="KW-0464">Manganese</keyword>
<dbReference type="InterPro" id="IPR011009">
    <property type="entry name" value="Kinase-like_dom_sf"/>
</dbReference>
<dbReference type="Proteomes" id="UP000571324">
    <property type="component" value="Unassembled WGS sequence"/>
</dbReference>
<keyword evidence="26" id="KW-1185">Reference proteome</keyword>
<evidence type="ECO:0000256" key="20">
    <source>
        <dbReference type="ARBA" id="ARBA00055453"/>
    </source>
</evidence>
<evidence type="ECO:0000256" key="10">
    <source>
        <dbReference type="ARBA" id="ARBA00022741"/>
    </source>
</evidence>
<name>A0A7K6DBK1_9PASS</name>
<keyword evidence="6" id="KW-0723">Serine/threonine-protein kinase</keyword>
<feature type="coiled-coil region" evidence="23">
    <location>
        <begin position="345"/>
        <end position="379"/>
    </location>
</feature>
<organism evidence="25 26">
    <name type="scientific">Origma solitaria</name>
    <dbReference type="NCBI Taxonomy" id="720586"/>
    <lineage>
        <taxon>Eukaryota</taxon>
        <taxon>Metazoa</taxon>
        <taxon>Chordata</taxon>
        <taxon>Craniata</taxon>
        <taxon>Vertebrata</taxon>
        <taxon>Euteleostomi</taxon>
        <taxon>Archelosauria</taxon>
        <taxon>Archosauria</taxon>
        <taxon>Dinosauria</taxon>
        <taxon>Saurischia</taxon>
        <taxon>Theropoda</taxon>
        <taxon>Coelurosauria</taxon>
        <taxon>Aves</taxon>
        <taxon>Neognathae</taxon>
        <taxon>Neoaves</taxon>
        <taxon>Telluraves</taxon>
        <taxon>Australaves</taxon>
        <taxon>Passeriformes</taxon>
        <taxon>Meliphagoidea</taxon>
        <taxon>Acanthizidae</taxon>
        <taxon>Origma</taxon>
    </lineage>
</organism>
<evidence type="ECO:0000256" key="11">
    <source>
        <dbReference type="ARBA" id="ARBA00022777"/>
    </source>
</evidence>
<evidence type="ECO:0000259" key="24">
    <source>
        <dbReference type="PROSITE" id="PS50011"/>
    </source>
</evidence>
<comment type="function">
    <text evidence="20">Protein kinase which plays an important role in the G2/M checkpoint response to DNA damage. Controls degradation of CDC25A by directly phosphorylating it on residues whose phosphorylation is required for BTRC-mediated polyubiquitination and degradation.</text>
</comment>
<evidence type="ECO:0000256" key="12">
    <source>
        <dbReference type="ARBA" id="ARBA00022840"/>
    </source>
</evidence>
<dbReference type="InterPro" id="IPR008271">
    <property type="entry name" value="Ser/Thr_kinase_AS"/>
</dbReference>
<evidence type="ECO:0000256" key="2">
    <source>
        <dbReference type="ARBA" id="ARBA00001946"/>
    </source>
</evidence>
<evidence type="ECO:0000256" key="16">
    <source>
        <dbReference type="ARBA" id="ARBA00023242"/>
    </source>
</evidence>
<comment type="catalytic activity">
    <reaction evidence="19">
        <text>L-seryl-[protein] + ATP = O-phospho-L-seryl-[protein] + ADP + H(+)</text>
        <dbReference type="Rhea" id="RHEA:17989"/>
        <dbReference type="Rhea" id="RHEA-COMP:9863"/>
        <dbReference type="Rhea" id="RHEA-COMP:11604"/>
        <dbReference type="ChEBI" id="CHEBI:15378"/>
        <dbReference type="ChEBI" id="CHEBI:29999"/>
        <dbReference type="ChEBI" id="CHEBI:30616"/>
        <dbReference type="ChEBI" id="CHEBI:83421"/>
        <dbReference type="ChEBI" id="CHEBI:456216"/>
        <dbReference type="EC" id="2.7.11.1"/>
    </reaction>
</comment>
<reference evidence="25 26" key="1">
    <citation type="submission" date="2019-09" db="EMBL/GenBank/DDBJ databases">
        <title>Bird 10,000 Genomes (B10K) Project - Family phase.</title>
        <authorList>
            <person name="Zhang G."/>
        </authorList>
    </citation>
    <scope>NUCLEOTIDE SEQUENCE [LARGE SCALE GENOMIC DNA]</scope>
    <source>
        <strain evidence="25">B10K-DU-029-52</strain>
    </source>
</reference>
<feature type="non-terminal residue" evidence="25">
    <location>
        <position position="585"/>
    </location>
</feature>
<dbReference type="SUPFAM" id="SSF56112">
    <property type="entry name" value="Protein kinase-like (PK-like)"/>
    <property type="match status" value="1"/>
</dbReference>
<dbReference type="PANTHER" id="PTHR44899">
    <property type="entry name" value="CAMK FAMILY PROTEIN KINASE"/>
    <property type="match status" value="1"/>
</dbReference>
<dbReference type="Pfam" id="PF00069">
    <property type="entry name" value="Pkinase"/>
    <property type="match status" value="1"/>
</dbReference>